<proteinExistence type="predicted"/>
<keyword evidence="2" id="KW-1185">Reference proteome</keyword>
<protein>
    <recommendedName>
        <fullName evidence="3">POTRA domain-containing protein</fullName>
    </recommendedName>
</protein>
<evidence type="ECO:0000313" key="2">
    <source>
        <dbReference type="Proteomes" id="UP001319080"/>
    </source>
</evidence>
<dbReference type="AlphaFoldDB" id="A0AAP2DXJ9"/>
<dbReference type="Proteomes" id="UP001319080">
    <property type="component" value="Unassembled WGS sequence"/>
</dbReference>
<organism evidence="1 2">
    <name type="scientific">Dawidia cretensis</name>
    <dbReference type="NCBI Taxonomy" id="2782350"/>
    <lineage>
        <taxon>Bacteria</taxon>
        <taxon>Pseudomonadati</taxon>
        <taxon>Bacteroidota</taxon>
        <taxon>Cytophagia</taxon>
        <taxon>Cytophagales</taxon>
        <taxon>Chryseotaleaceae</taxon>
        <taxon>Dawidia</taxon>
    </lineage>
</organism>
<evidence type="ECO:0000313" key="1">
    <source>
        <dbReference type="EMBL" id="MBT1709475.1"/>
    </source>
</evidence>
<gene>
    <name evidence="1" type="ORF">KK062_14635</name>
</gene>
<dbReference type="Gene3D" id="3.10.20.310">
    <property type="entry name" value="membrane protein fhac"/>
    <property type="match status" value="1"/>
</dbReference>
<comment type="caution">
    <text evidence="1">The sequence shown here is derived from an EMBL/GenBank/DDBJ whole genome shotgun (WGS) entry which is preliminary data.</text>
</comment>
<sequence>MLKTVLFVAMVLMWTGLSAQIDSVKNRIMNNRVSKEVKNRIWRKPKDTTVVTVKSEAAFMPYKDKFIRRIYIRQIGFERSIYDSSRRIRDRITRLANTLHYDTRESVIRNHLFLREKRQLNPYKVADNERYLRDLDFILDSKIIVHRVPGQPDSVDLEVVTRDVFSLGLTGSVKGLDEYVVGVYDANVGGMGQRVQADVGIEGGREPVLAWDVIYRKSSIMGTLINAYAGYTRLDNSRSLGEEYEHAFFVRLDRPLVSPYSRFAGGFEASQNWSKNVYRTSDSLFRQYRYNFEDAWVGYNLGANSFNNRHRYFAAMRYFRQHYSRQPSQEWDRVRGLYNDQRFLLGSFTFYDQNFYKTRYVYGFGRTEDVPYGQTITLTSGWMEELAEKRLYTGLSVLKSFVHKGGNFYQIEGAFGTFYRDKRAEDAFLSISGQYYSKLFVTKRLKVRQLVEAGYARAFQPRIREMLTLNEELRGFSPDSLYGAQRIILRTETTLFTNWQFAGFRCAPFVSLESAHLRAQSPVVLPKNFFWGATGGFRIRNENLIFGTIELRAFYFPEAIDGVDHLSFRVTTNLRLKYSGRFVTPPSLVRYNN</sequence>
<evidence type="ECO:0008006" key="3">
    <source>
        <dbReference type="Google" id="ProtNLM"/>
    </source>
</evidence>
<name>A0AAP2DXJ9_9BACT</name>
<reference evidence="1 2" key="1">
    <citation type="submission" date="2021-05" db="EMBL/GenBank/DDBJ databases">
        <title>A Polyphasic approach of four new species of the genus Ohtaekwangia: Ohtaekwangia histidinii sp. nov., Ohtaekwangia cretensis sp. nov., Ohtaekwangia indiensis sp. nov., Ohtaekwangia reichenbachii sp. nov. from diverse environment.</title>
        <authorList>
            <person name="Octaviana S."/>
        </authorList>
    </citation>
    <scope>NUCLEOTIDE SEQUENCE [LARGE SCALE GENOMIC DNA]</scope>
    <source>
        <strain evidence="1 2">PWU5</strain>
    </source>
</reference>
<dbReference type="EMBL" id="JAHESE010000013">
    <property type="protein sequence ID" value="MBT1709475.1"/>
    <property type="molecule type" value="Genomic_DNA"/>
</dbReference>
<accession>A0AAP2DXJ9</accession>